<dbReference type="PhylomeDB" id="B3M608"/>
<keyword evidence="2 5" id="KW-0963">Cytoplasm</keyword>
<evidence type="ECO:0000256" key="3">
    <source>
        <dbReference type="ARBA" id="ARBA00022701"/>
    </source>
</evidence>
<reference evidence="9 10" key="1">
    <citation type="journal article" date="2007" name="Nature">
        <title>Evolution of genes and genomes on the Drosophila phylogeny.</title>
        <authorList>
            <consortium name="Drosophila 12 Genomes Consortium"/>
            <person name="Clark A.G."/>
            <person name="Eisen M.B."/>
            <person name="Smith D.R."/>
            <person name="Bergman C.M."/>
            <person name="Oliver B."/>
            <person name="Markow T.A."/>
            <person name="Kaufman T.C."/>
            <person name="Kellis M."/>
            <person name="Gelbart W."/>
            <person name="Iyer V.N."/>
            <person name="Pollard D.A."/>
            <person name="Sackton T.B."/>
            <person name="Larracuente A.M."/>
            <person name="Singh N.D."/>
            <person name="Abad J.P."/>
            <person name="Abt D.N."/>
            <person name="Adryan B."/>
            <person name="Aguade M."/>
            <person name="Akashi H."/>
            <person name="Anderson W.W."/>
            <person name="Aquadro C.F."/>
            <person name="Ardell D.H."/>
            <person name="Arguello R."/>
            <person name="Artieri C.G."/>
            <person name="Barbash D.A."/>
            <person name="Barker D."/>
            <person name="Barsanti P."/>
            <person name="Batterham P."/>
            <person name="Batzoglou S."/>
            <person name="Begun D."/>
            <person name="Bhutkar A."/>
            <person name="Blanco E."/>
            <person name="Bosak S.A."/>
            <person name="Bradley R.K."/>
            <person name="Brand A.D."/>
            <person name="Brent M.R."/>
            <person name="Brooks A.N."/>
            <person name="Brown R.H."/>
            <person name="Butlin R.K."/>
            <person name="Caggese C."/>
            <person name="Calvi B.R."/>
            <person name="Bernardo de Carvalho A."/>
            <person name="Caspi A."/>
            <person name="Castrezana S."/>
            <person name="Celniker S.E."/>
            <person name="Chang J.L."/>
            <person name="Chapple C."/>
            <person name="Chatterji S."/>
            <person name="Chinwalla A."/>
            <person name="Civetta A."/>
            <person name="Clifton S.W."/>
            <person name="Comeron J.M."/>
            <person name="Costello J.C."/>
            <person name="Coyne J.A."/>
            <person name="Daub J."/>
            <person name="David R.G."/>
            <person name="Delcher A.L."/>
            <person name="Delehaunty K."/>
            <person name="Do C.B."/>
            <person name="Ebling H."/>
            <person name="Edwards K."/>
            <person name="Eickbush T."/>
            <person name="Evans J.D."/>
            <person name="Filipski A."/>
            <person name="Findeiss S."/>
            <person name="Freyhult E."/>
            <person name="Fulton L."/>
            <person name="Fulton R."/>
            <person name="Garcia A.C."/>
            <person name="Gardiner A."/>
            <person name="Garfield D.A."/>
            <person name="Garvin B.E."/>
            <person name="Gibson G."/>
            <person name="Gilbert D."/>
            <person name="Gnerre S."/>
            <person name="Godfrey J."/>
            <person name="Good R."/>
            <person name="Gotea V."/>
            <person name="Gravely B."/>
            <person name="Greenberg A.J."/>
            <person name="Griffiths-Jones S."/>
            <person name="Gross S."/>
            <person name="Guigo R."/>
            <person name="Gustafson E.A."/>
            <person name="Haerty W."/>
            <person name="Hahn M.W."/>
            <person name="Halligan D.L."/>
            <person name="Halpern A.L."/>
            <person name="Halter G.M."/>
            <person name="Han M.V."/>
            <person name="Heger A."/>
            <person name="Hillier L."/>
            <person name="Hinrichs A.S."/>
            <person name="Holmes I."/>
            <person name="Hoskins R.A."/>
            <person name="Hubisz M.J."/>
            <person name="Hultmark D."/>
            <person name="Huntley M.A."/>
            <person name="Jaffe D.B."/>
            <person name="Jagadeeshan S."/>
            <person name="Jeck W.R."/>
            <person name="Johnson J."/>
            <person name="Jones C.D."/>
            <person name="Jordan W.C."/>
            <person name="Karpen G.H."/>
            <person name="Kataoka E."/>
            <person name="Keightley P.D."/>
            <person name="Kheradpour P."/>
            <person name="Kirkness E.F."/>
            <person name="Koerich L.B."/>
            <person name="Kristiansen K."/>
            <person name="Kudrna D."/>
            <person name="Kulathinal R.J."/>
            <person name="Kumar S."/>
            <person name="Kwok R."/>
            <person name="Lander E."/>
            <person name="Langley C.H."/>
            <person name="Lapoint R."/>
            <person name="Lazzaro B.P."/>
            <person name="Lee S.J."/>
            <person name="Levesque L."/>
            <person name="Li R."/>
            <person name="Lin C.F."/>
            <person name="Lin M.F."/>
            <person name="Lindblad-Toh K."/>
            <person name="Llopart A."/>
            <person name="Long M."/>
            <person name="Low L."/>
            <person name="Lozovsky E."/>
            <person name="Lu J."/>
            <person name="Luo M."/>
            <person name="Machado C.A."/>
            <person name="Makalowski W."/>
            <person name="Marzo M."/>
            <person name="Matsuda M."/>
            <person name="Matzkin L."/>
            <person name="McAllister B."/>
            <person name="McBride C.S."/>
            <person name="McKernan B."/>
            <person name="McKernan K."/>
            <person name="Mendez-Lago M."/>
            <person name="Minx P."/>
            <person name="Mollenhauer M.U."/>
            <person name="Montooth K."/>
            <person name="Mount S.M."/>
            <person name="Mu X."/>
            <person name="Myers E."/>
            <person name="Negre B."/>
            <person name="Newfeld S."/>
            <person name="Nielsen R."/>
            <person name="Noor M.A."/>
            <person name="O'Grady P."/>
            <person name="Pachter L."/>
            <person name="Papaceit M."/>
            <person name="Parisi M.J."/>
            <person name="Parisi M."/>
            <person name="Parts L."/>
            <person name="Pedersen J.S."/>
            <person name="Pesole G."/>
            <person name="Phillippy A.M."/>
            <person name="Ponting C.P."/>
            <person name="Pop M."/>
            <person name="Porcelli D."/>
            <person name="Powell J.R."/>
            <person name="Prohaska S."/>
            <person name="Pruitt K."/>
            <person name="Puig M."/>
            <person name="Quesneville H."/>
            <person name="Ram K.R."/>
            <person name="Rand D."/>
            <person name="Rasmussen M.D."/>
            <person name="Reed L.K."/>
            <person name="Reenan R."/>
            <person name="Reily A."/>
            <person name="Remington K.A."/>
            <person name="Rieger T.T."/>
            <person name="Ritchie M.G."/>
            <person name="Robin C."/>
            <person name="Rogers Y.H."/>
            <person name="Rohde C."/>
            <person name="Rozas J."/>
            <person name="Rubenfield M.J."/>
            <person name="Ruiz A."/>
            <person name="Russo S."/>
            <person name="Salzberg S.L."/>
            <person name="Sanchez-Gracia A."/>
            <person name="Saranga D.J."/>
            <person name="Sato H."/>
            <person name="Schaeffer S.W."/>
            <person name="Schatz M.C."/>
            <person name="Schlenke T."/>
            <person name="Schwartz R."/>
            <person name="Segarra C."/>
            <person name="Singh R.S."/>
            <person name="Sirot L."/>
            <person name="Sirota M."/>
            <person name="Sisneros N.B."/>
            <person name="Smith C.D."/>
            <person name="Smith T.F."/>
            <person name="Spieth J."/>
            <person name="Stage D.E."/>
            <person name="Stark A."/>
            <person name="Stephan W."/>
            <person name="Strausberg R.L."/>
            <person name="Strempel S."/>
            <person name="Sturgill D."/>
            <person name="Sutton G."/>
            <person name="Sutton G.G."/>
            <person name="Tao W."/>
            <person name="Teichmann S."/>
            <person name="Tobari Y.N."/>
            <person name="Tomimura Y."/>
            <person name="Tsolas J.M."/>
            <person name="Valente V.L."/>
            <person name="Venter E."/>
            <person name="Venter J.C."/>
            <person name="Vicario S."/>
            <person name="Vieira F.G."/>
            <person name="Vilella A.J."/>
            <person name="Villasante A."/>
            <person name="Walenz B."/>
            <person name="Wang J."/>
            <person name="Wasserman M."/>
            <person name="Watts T."/>
            <person name="Wilson D."/>
            <person name="Wilson R.K."/>
            <person name="Wing R.A."/>
            <person name="Wolfner M.F."/>
            <person name="Wong A."/>
            <person name="Wong G.K."/>
            <person name="Wu C.I."/>
            <person name="Wu G."/>
            <person name="Yamamoto D."/>
            <person name="Yang H.P."/>
            <person name="Yang S.P."/>
            <person name="Yorke J.A."/>
            <person name="Yoshida K."/>
            <person name="Zdobnov E."/>
            <person name="Zhang P."/>
            <person name="Zhang Y."/>
            <person name="Zimin A.V."/>
            <person name="Baldwin J."/>
            <person name="Abdouelleil A."/>
            <person name="Abdulkadir J."/>
            <person name="Abebe A."/>
            <person name="Abera B."/>
            <person name="Abreu J."/>
            <person name="Acer S.C."/>
            <person name="Aftuck L."/>
            <person name="Alexander A."/>
            <person name="An P."/>
            <person name="Anderson E."/>
            <person name="Anderson S."/>
            <person name="Arachi H."/>
            <person name="Azer M."/>
            <person name="Bachantsang P."/>
            <person name="Barry A."/>
            <person name="Bayul T."/>
            <person name="Berlin A."/>
            <person name="Bessette D."/>
            <person name="Bloom T."/>
            <person name="Blye J."/>
            <person name="Boguslavskiy L."/>
            <person name="Bonnet C."/>
            <person name="Boukhgalter B."/>
            <person name="Bourzgui I."/>
            <person name="Brown A."/>
            <person name="Cahill P."/>
            <person name="Channer S."/>
            <person name="Cheshatsang Y."/>
            <person name="Chuda L."/>
            <person name="Citroen M."/>
            <person name="Collymore A."/>
            <person name="Cooke P."/>
            <person name="Costello M."/>
            <person name="D'Aco K."/>
            <person name="Daza R."/>
            <person name="De Haan G."/>
            <person name="DeGray S."/>
            <person name="DeMaso C."/>
            <person name="Dhargay N."/>
            <person name="Dooley K."/>
            <person name="Dooley E."/>
            <person name="Doricent M."/>
            <person name="Dorje P."/>
            <person name="Dorjee K."/>
            <person name="Dupes A."/>
            <person name="Elong R."/>
            <person name="Falk J."/>
            <person name="Farina A."/>
            <person name="Faro S."/>
            <person name="Ferguson D."/>
            <person name="Fisher S."/>
            <person name="Foley C.D."/>
            <person name="Franke A."/>
            <person name="Friedrich D."/>
            <person name="Gadbois L."/>
            <person name="Gearin G."/>
            <person name="Gearin C.R."/>
            <person name="Giannoukos G."/>
            <person name="Goode T."/>
            <person name="Graham J."/>
            <person name="Grandbois E."/>
            <person name="Grewal S."/>
            <person name="Gyaltsen K."/>
            <person name="Hafez N."/>
            <person name="Hagos B."/>
            <person name="Hall J."/>
            <person name="Henson C."/>
            <person name="Hollinger A."/>
            <person name="Honan T."/>
            <person name="Huard M.D."/>
            <person name="Hughes L."/>
            <person name="Hurhula B."/>
            <person name="Husby M.E."/>
            <person name="Kamat A."/>
            <person name="Kanga B."/>
            <person name="Kashin S."/>
            <person name="Khazanovich D."/>
            <person name="Kisner P."/>
            <person name="Lance K."/>
            <person name="Lara M."/>
            <person name="Lee W."/>
            <person name="Lennon N."/>
            <person name="Letendre F."/>
            <person name="LeVine R."/>
            <person name="Lipovsky A."/>
            <person name="Liu X."/>
            <person name="Liu J."/>
            <person name="Liu S."/>
            <person name="Lokyitsang T."/>
            <person name="Lokyitsang Y."/>
            <person name="Lubonja R."/>
            <person name="Lui A."/>
            <person name="MacDonald P."/>
            <person name="Magnisalis V."/>
            <person name="Maru K."/>
            <person name="Matthews C."/>
            <person name="McCusker W."/>
            <person name="McDonough S."/>
            <person name="Mehta T."/>
            <person name="Meldrim J."/>
            <person name="Meneus L."/>
            <person name="Mihai O."/>
            <person name="Mihalev A."/>
            <person name="Mihova T."/>
            <person name="Mittelman R."/>
            <person name="Mlenga V."/>
            <person name="Montmayeur A."/>
            <person name="Mulrain L."/>
            <person name="Navidi A."/>
            <person name="Naylor J."/>
            <person name="Negash T."/>
            <person name="Nguyen T."/>
            <person name="Nguyen N."/>
            <person name="Nicol R."/>
            <person name="Norbu C."/>
            <person name="Norbu N."/>
            <person name="Novod N."/>
            <person name="O'Neill B."/>
            <person name="Osman S."/>
            <person name="Markiewicz E."/>
            <person name="Oyono O.L."/>
            <person name="Patti C."/>
            <person name="Phunkhang P."/>
            <person name="Pierre F."/>
            <person name="Priest M."/>
            <person name="Raghuraman S."/>
            <person name="Rege F."/>
            <person name="Reyes R."/>
            <person name="Rise C."/>
            <person name="Rogov P."/>
            <person name="Ross K."/>
            <person name="Ryan E."/>
            <person name="Settipalli S."/>
            <person name="Shea T."/>
            <person name="Sherpa N."/>
            <person name="Shi L."/>
            <person name="Shih D."/>
            <person name="Sparrow T."/>
            <person name="Spaulding J."/>
            <person name="Stalker J."/>
            <person name="Stange-Thomann N."/>
            <person name="Stavropoulos S."/>
            <person name="Stone C."/>
            <person name="Strader C."/>
            <person name="Tesfaye S."/>
            <person name="Thomson T."/>
            <person name="Thoulutsang Y."/>
            <person name="Thoulutsang D."/>
            <person name="Topham K."/>
            <person name="Topping I."/>
            <person name="Tsamla T."/>
            <person name="Vassiliev H."/>
            <person name="Vo A."/>
            <person name="Wangchuk T."/>
            <person name="Wangdi T."/>
            <person name="Weiand M."/>
            <person name="Wilkinson J."/>
            <person name="Wilson A."/>
            <person name="Yadav S."/>
            <person name="Young G."/>
            <person name="Yu Q."/>
            <person name="Zembek L."/>
            <person name="Zhong D."/>
            <person name="Zimmer A."/>
            <person name="Zwirko Z."/>
            <person name="Jaffe D.B."/>
            <person name="Alvarez P."/>
            <person name="Brockman W."/>
            <person name="Butler J."/>
            <person name="Chin C."/>
            <person name="Gnerre S."/>
            <person name="Grabherr M."/>
            <person name="Kleber M."/>
            <person name="Mauceli E."/>
            <person name="MacCallum I."/>
        </authorList>
    </citation>
    <scope>NUCLEOTIDE SEQUENCE [LARGE SCALE GENOMIC DNA]</scope>
    <source>
        <strain evidence="10">Tucson 14024-0371.13</strain>
    </source>
</reference>
<dbReference type="InParanoid" id="B3M608"/>
<feature type="domain" description="Gamma tubulin complex component protein N-terminal" evidence="8">
    <location>
        <begin position="94"/>
        <end position="396"/>
    </location>
</feature>
<keyword evidence="3 5" id="KW-0493">Microtubule</keyword>
<dbReference type="GO" id="GO:0000278">
    <property type="term" value="P:mitotic cell cycle"/>
    <property type="evidence" value="ECO:0007669"/>
    <property type="project" value="TreeGrafter"/>
</dbReference>
<protein>
    <recommendedName>
        <fullName evidence="5">Gamma-tubulin complex component</fullName>
    </recommendedName>
</protein>
<dbReference type="GO" id="GO:0000930">
    <property type="term" value="C:gamma-tubulin complex"/>
    <property type="evidence" value="ECO:0007669"/>
    <property type="project" value="TreeGrafter"/>
</dbReference>
<dbReference type="GeneID" id="6506417"/>
<dbReference type="OMA" id="MKIVQLW"/>
<keyword evidence="4 5" id="KW-0206">Cytoskeleton</keyword>
<dbReference type="GO" id="GO:0000922">
    <property type="term" value="C:spindle pole"/>
    <property type="evidence" value="ECO:0007669"/>
    <property type="project" value="InterPro"/>
</dbReference>
<dbReference type="Proteomes" id="UP000007801">
    <property type="component" value="Unassembled WGS sequence"/>
</dbReference>
<dbReference type="FunCoup" id="B3M608">
    <property type="interactions" value="3"/>
</dbReference>
<feature type="compositionally biased region" description="Low complexity" evidence="6">
    <location>
        <begin position="41"/>
        <end position="53"/>
    </location>
</feature>
<gene>
    <name evidence="9" type="primary">Dana\GF23778</name>
    <name evidence="9" type="synonym">dana_GLEANR_8552</name>
    <name evidence="9" type="ORF">GF23778</name>
</gene>
<dbReference type="EMBL" id="CH902618">
    <property type="protein sequence ID" value="EDV40724.1"/>
    <property type="molecule type" value="Genomic_DNA"/>
</dbReference>
<dbReference type="Pfam" id="PF17681">
    <property type="entry name" value="GCP_N_terminal"/>
    <property type="match status" value="1"/>
</dbReference>
<dbReference type="Pfam" id="PF04130">
    <property type="entry name" value="GCP_C_terminal"/>
    <property type="match status" value="1"/>
</dbReference>
<dbReference type="GO" id="GO:0043015">
    <property type="term" value="F:gamma-tubulin binding"/>
    <property type="evidence" value="ECO:0007669"/>
    <property type="project" value="EnsemblMetazoa"/>
</dbReference>
<dbReference type="GO" id="GO:0005829">
    <property type="term" value="C:cytosol"/>
    <property type="evidence" value="ECO:0007669"/>
    <property type="project" value="EnsemblMetazoa"/>
</dbReference>
<organism evidence="9 10">
    <name type="scientific">Drosophila ananassae</name>
    <name type="common">Fruit fly</name>
    <dbReference type="NCBI Taxonomy" id="7217"/>
    <lineage>
        <taxon>Eukaryota</taxon>
        <taxon>Metazoa</taxon>
        <taxon>Ecdysozoa</taxon>
        <taxon>Arthropoda</taxon>
        <taxon>Hexapoda</taxon>
        <taxon>Insecta</taxon>
        <taxon>Pterygota</taxon>
        <taxon>Neoptera</taxon>
        <taxon>Endopterygota</taxon>
        <taxon>Diptera</taxon>
        <taxon>Brachycera</taxon>
        <taxon>Muscomorpha</taxon>
        <taxon>Ephydroidea</taxon>
        <taxon>Drosophilidae</taxon>
        <taxon>Drosophila</taxon>
        <taxon>Sophophora</taxon>
    </lineage>
</organism>
<dbReference type="PANTHER" id="PTHR19302:SF13">
    <property type="entry name" value="GAMMA-TUBULIN COMPLEX COMPONENT 2"/>
    <property type="match status" value="1"/>
</dbReference>
<sequence>MNPPEVDKDVADKVRFHFSKEELDRQMRNIHSSEHGDSKSRASASGSTGRSRSMNSLPEMPRQESWVFENVGGFYVPTEDLSKMTLQKQEQLLIKDLIYAFSGVPSTHIKPDIQADQIAEISAMDVSKVRFRLDDAFSGAFRGLANELLPLIGYYISVQSFIEETNMTPSCGRTRLALATAFGETMQQYYDLQAKLETDLQEKKLNLKDLVRQARPWLGTLKLFSGMAEVARGEVNSAQLLSLLDESFGNQKFTDPDLKARVAKVLGDVTRAYMKIVQLWTQKGIIYDPQNEFFVHDNERPNTMSSTLLTPEQCCFDYWHHRYQILPDRLPDFLLTQGEHMFLAGKYLNILRQCNVTMKLMQQPLCYVPGETKHTEIIKDSYELPAKKLLEVLLKEHHLESHLRNLWSYFLMQEEGFADALLDVCHKQLQSSVERLIPEKMQSLLTEVLQKYNDPFKDMLRCQLKACDTATQLSELLESKENQEEVTENLTLYGYESLALRYEVKWPLSFVLHSEPLEELQVVQRVLLLLSYVRRQLSTLWKTPVEGVGLMKTAQSQFLRDRMQMCMLHLENHIVQHISESRWQSFMEVVEKAKTIDELVKKFRLTLDEILRLGLLSSATTFVKSLFTLGQVCLNYCGFVESVPGGSDPVEFQKGVREYEDEFGSFISSILELVRELAKSSGSGGKVAERDACKELLKRLDEFCKSPEKSES</sequence>
<dbReference type="GO" id="GO:0005814">
    <property type="term" value="C:centriole"/>
    <property type="evidence" value="ECO:0007669"/>
    <property type="project" value="EnsemblMetazoa"/>
</dbReference>
<dbReference type="PANTHER" id="PTHR19302">
    <property type="entry name" value="GAMMA TUBULIN COMPLEX PROTEIN"/>
    <property type="match status" value="1"/>
</dbReference>
<dbReference type="HOGENOM" id="CLU_388963_0_0_1"/>
<dbReference type="STRING" id="7217.B3M608"/>
<proteinExistence type="inferred from homology"/>
<evidence type="ECO:0000313" key="9">
    <source>
        <dbReference type="EMBL" id="EDV40724.1"/>
    </source>
</evidence>
<dbReference type="GO" id="GO:0051321">
    <property type="term" value="P:meiotic cell cycle"/>
    <property type="evidence" value="ECO:0007669"/>
    <property type="project" value="TreeGrafter"/>
</dbReference>
<dbReference type="GO" id="GO:0005874">
    <property type="term" value="C:microtubule"/>
    <property type="evidence" value="ECO:0007669"/>
    <property type="project" value="UniProtKB-KW"/>
</dbReference>
<evidence type="ECO:0000256" key="5">
    <source>
        <dbReference type="RuleBase" id="RU363050"/>
    </source>
</evidence>
<dbReference type="InterPro" id="IPR041470">
    <property type="entry name" value="GCP_N"/>
</dbReference>
<feature type="domain" description="Gamma tubulin complex component C-terminal" evidence="7">
    <location>
        <begin position="399"/>
        <end position="701"/>
    </location>
</feature>
<feature type="compositionally biased region" description="Basic and acidic residues" evidence="6">
    <location>
        <begin position="18"/>
        <end position="40"/>
    </location>
</feature>
<evidence type="ECO:0000259" key="8">
    <source>
        <dbReference type="Pfam" id="PF17681"/>
    </source>
</evidence>
<evidence type="ECO:0000313" key="10">
    <source>
        <dbReference type="Proteomes" id="UP000007801"/>
    </source>
</evidence>
<dbReference type="AlphaFoldDB" id="B3M608"/>
<evidence type="ECO:0000259" key="7">
    <source>
        <dbReference type="Pfam" id="PF04130"/>
    </source>
</evidence>
<dbReference type="Gene3D" id="1.20.120.1900">
    <property type="entry name" value="Gamma-tubulin complex, C-terminal domain"/>
    <property type="match status" value="1"/>
</dbReference>
<comment type="subcellular location">
    <subcellularLocation>
        <location evidence="5">Cytoplasm</location>
        <location evidence="5">Cytoskeleton</location>
        <location evidence="5">Microtubule organizing center</location>
    </subcellularLocation>
</comment>
<dbReference type="InterPro" id="IPR040457">
    <property type="entry name" value="GCP_C"/>
</dbReference>
<dbReference type="GO" id="GO:0031122">
    <property type="term" value="P:cytoplasmic microtubule organization"/>
    <property type="evidence" value="ECO:0007669"/>
    <property type="project" value="TreeGrafter"/>
</dbReference>
<dbReference type="eggNOG" id="KOG2001">
    <property type="taxonomic scope" value="Eukaryota"/>
</dbReference>
<accession>B3M608</accession>
<evidence type="ECO:0000256" key="1">
    <source>
        <dbReference type="ARBA" id="ARBA00010337"/>
    </source>
</evidence>
<dbReference type="SMR" id="B3M608"/>
<dbReference type="GO" id="GO:0007020">
    <property type="term" value="P:microtubule nucleation"/>
    <property type="evidence" value="ECO:0007669"/>
    <property type="project" value="InterPro"/>
</dbReference>
<dbReference type="CTD" id="38852"/>
<dbReference type="GO" id="GO:0051225">
    <property type="term" value="P:spindle assembly"/>
    <property type="evidence" value="ECO:0007669"/>
    <property type="project" value="TreeGrafter"/>
</dbReference>
<evidence type="ECO:0000256" key="2">
    <source>
        <dbReference type="ARBA" id="ARBA00022490"/>
    </source>
</evidence>
<dbReference type="OrthoDB" id="2192946at2759"/>
<feature type="region of interest" description="Disordered" evidence="6">
    <location>
        <begin position="18"/>
        <end position="60"/>
    </location>
</feature>
<dbReference type="InterPro" id="IPR007259">
    <property type="entry name" value="GCP"/>
</dbReference>
<keyword evidence="10" id="KW-1185">Reference proteome</keyword>
<dbReference type="KEGG" id="dan:6506417"/>
<name>B3M608_DROAN</name>
<comment type="similarity">
    <text evidence="1 5">Belongs to the TUBGCP family.</text>
</comment>
<dbReference type="InterPro" id="IPR042241">
    <property type="entry name" value="GCP_C_sf"/>
</dbReference>
<evidence type="ECO:0000256" key="6">
    <source>
        <dbReference type="SAM" id="MobiDB-lite"/>
    </source>
</evidence>
<dbReference type="GO" id="GO:0051011">
    <property type="term" value="F:microtubule minus-end binding"/>
    <property type="evidence" value="ECO:0007669"/>
    <property type="project" value="TreeGrafter"/>
</dbReference>
<evidence type="ECO:0000256" key="4">
    <source>
        <dbReference type="ARBA" id="ARBA00023212"/>
    </source>
</evidence>